<keyword evidence="2" id="KW-1185">Reference proteome</keyword>
<dbReference type="EMBL" id="JAUNZN010000002">
    <property type="protein sequence ID" value="KAK4828022.1"/>
    <property type="molecule type" value="Genomic_DNA"/>
</dbReference>
<reference evidence="1 2" key="1">
    <citation type="journal article" date="2023" name="J. Hered.">
        <title>Chromosome-level genome of the wood stork (Mycteria americana) provides insight into avian chromosome evolution.</title>
        <authorList>
            <person name="Flamio R. Jr."/>
            <person name="Ramstad K.M."/>
        </authorList>
    </citation>
    <scope>NUCLEOTIDE SEQUENCE [LARGE SCALE GENOMIC DNA]</scope>
    <source>
        <strain evidence="1">JAX WOST 10</strain>
    </source>
</reference>
<dbReference type="AlphaFoldDB" id="A0AAN7P7W8"/>
<name>A0AAN7P7W8_MYCAM</name>
<evidence type="ECO:0000313" key="1">
    <source>
        <dbReference type="EMBL" id="KAK4828022.1"/>
    </source>
</evidence>
<sequence length="88" mass="10192">MILRFYVLKVEILPESNSRVCGSAALSTVEEERVRKQSSHLFVHISIRTDENHPRVLRKLADATAKLLSIISERSWQSVWFLVNQKDN</sequence>
<dbReference type="Proteomes" id="UP001333110">
    <property type="component" value="Unassembled WGS sequence"/>
</dbReference>
<evidence type="ECO:0000313" key="2">
    <source>
        <dbReference type="Proteomes" id="UP001333110"/>
    </source>
</evidence>
<gene>
    <name evidence="1" type="ORF">QYF61_022799</name>
</gene>
<organism evidence="1 2">
    <name type="scientific">Mycteria americana</name>
    <name type="common">Wood stork</name>
    <dbReference type="NCBI Taxonomy" id="33587"/>
    <lineage>
        <taxon>Eukaryota</taxon>
        <taxon>Metazoa</taxon>
        <taxon>Chordata</taxon>
        <taxon>Craniata</taxon>
        <taxon>Vertebrata</taxon>
        <taxon>Euteleostomi</taxon>
        <taxon>Archelosauria</taxon>
        <taxon>Archosauria</taxon>
        <taxon>Dinosauria</taxon>
        <taxon>Saurischia</taxon>
        <taxon>Theropoda</taxon>
        <taxon>Coelurosauria</taxon>
        <taxon>Aves</taxon>
        <taxon>Neognathae</taxon>
        <taxon>Neoaves</taxon>
        <taxon>Aequornithes</taxon>
        <taxon>Ciconiiformes</taxon>
        <taxon>Ciconiidae</taxon>
        <taxon>Mycteria</taxon>
    </lineage>
</organism>
<comment type="caution">
    <text evidence="1">The sequence shown here is derived from an EMBL/GenBank/DDBJ whole genome shotgun (WGS) entry which is preliminary data.</text>
</comment>
<proteinExistence type="predicted"/>
<protein>
    <submittedName>
        <fullName evidence="1">Uncharacterized protein</fullName>
    </submittedName>
</protein>
<accession>A0AAN7P7W8</accession>